<dbReference type="eggNOG" id="COG4328">
    <property type="taxonomic scope" value="Bacteria"/>
</dbReference>
<accession>F3L1B7</accession>
<evidence type="ECO:0000313" key="2">
    <source>
        <dbReference type="Proteomes" id="UP000005615"/>
    </source>
</evidence>
<protein>
    <submittedName>
        <fullName evidence="1">Uncharacterized protein</fullName>
    </submittedName>
</protein>
<dbReference type="InterPro" id="IPR007362">
    <property type="entry name" value="DUF429"/>
</dbReference>
<gene>
    <name evidence="1" type="ORF">IMCC3088_1211</name>
</gene>
<keyword evidence="2" id="KW-1185">Reference proteome</keyword>
<sequence>MRIAGFDMAWRPENNNSALAIGELVGTELNVLFCRVATQSVEAWVADIVSSSIEGIAIDAPLIINNQEGQRGCEAQLNQVFRGAKAGCHPSNLTLYPNAASVRAAEMLRLHGFEHLGTKHFMLECYPHPSMVELFGWRERLLYKRGSVAERKQGQIQLAQAILSLQTADVSLVIEDPILKSLQADYIEDLRGAAVKANEDLLDALVCLYIAALYQTDQAAYVFGDVESGYVWVPKFRD</sequence>
<name>F3L1B7_9GAMM</name>
<dbReference type="Pfam" id="PF04250">
    <property type="entry name" value="DUF429"/>
    <property type="match status" value="1"/>
</dbReference>
<evidence type="ECO:0000313" key="1">
    <source>
        <dbReference type="EMBL" id="EGG29865.1"/>
    </source>
</evidence>
<dbReference type="Proteomes" id="UP000005615">
    <property type="component" value="Unassembled WGS sequence"/>
</dbReference>
<dbReference type="EMBL" id="AEIG01000028">
    <property type="protein sequence ID" value="EGG29865.1"/>
    <property type="molecule type" value="Genomic_DNA"/>
</dbReference>
<dbReference type="AlphaFoldDB" id="F3L1B7"/>
<comment type="caution">
    <text evidence="1">The sequence shown here is derived from an EMBL/GenBank/DDBJ whole genome shotgun (WGS) entry which is preliminary data.</text>
</comment>
<dbReference type="STRING" id="2518989.IMCC3088_1211"/>
<reference evidence="1 2" key="1">
    <citation type="journal article" date="2011" name="J. Bacteriol.">
        <title>Genome sequence of strain IMCC3088, a proteorhodopsin-containing marine bacterium belonging to the OM60/NOR5 clade.</title>
        <authorList>
            <person name="Jang Y."/>
            <person name="Oh H.M."/>
            <person name="Kang I."/>
            <person name="Lee K."/>
            <person name="Yang S.J."/>
            <person name="Cho J.C."/>
        </authorList>
    </citation>
    <scope>NUCLEOTIDE SEQUENCE [LARGE SCALE GENOMIC DNA]</scope>
    <source>
        <strain evidence="1 2">IMCC3088</strain>
    </source>
</reference>
<dbReference type="PIRSF" id="PIRSF018008">
    <property type="entry name" value="UCP018008"/>
    <property type="match status" value="1"/>
</dbReference>
<proteinExistence type="predicted"/>
<dbReference type="RefSeq" id="WP_009575507.1">
    <property type="nucleotide sequence ID" value="NZ_AEIG01000028.1"/>
</dbReference>
<dbReference type="InterPro" id="IPR008306">
    <property type="entry name" value="UCP018008"/>
</dbReference>
<organism evidence="1 2">
    <name type="scientific">Aequoribacter fuscus</name>
    <dbReference type="NCBI Taxonomy" id="2518989"/>
    <lineage>
        <taxon>Bacteria</taxon>
        <taxon>Pseudomonadati</taxon>
        <taxon>Pseudomonadota</taxon>
        <taxon>Gammaproteobacteria</taxon>
        <taxon>Cellvibrionales</taxon>
        <taxon>Halieaceae</taxon>
        <taxon>Aequoribacter</taxon>
    </lineage>
</organism>